<sequence length="199" mass="22914">MEHRCNCGSVHDTEIGISYNLFEKIDKDRVECLNEHEEGSGARVFKTWEERLDRSEFVQSDVDDELLFNIPFTGDVKLKGLIVVADEDYSPKTVKLYKNRPHMLFDHLDSSPEQEFELITDAYGVHEYPVRTVKFSSVQHLSLYFSGIGNTEQIKIYYIGLKGEWTPTHKHGVTICTYEARPLISDHPTGFNEVGRIVK</sequence>
<keyword evidence="4" id="KW-1185">Reference proteome</keyword>
<dbReference type="OrthoDB" id="2635at2759"/>
<evidence type="ECO:0000313" key="4">
    <source>
        <dbReference type="Proteomes" id="UP000078492"/>
    </source>
</evidence>
<dbReference type="AlphaFoldDB" id="A0A151IT49"/>
<dbReference type="InterPro" id="IPR010400">
    <property type="entry name" value="PITH_dom"/>
</dbReference>
<evidence type="ECO:0000256" key="1">
    <source>
        <dbReference type="ARBA" id="ARBA00025788"/>
    </source>
</evidence>
<gene>
    <name evidence="3" type="ORF">ALC57_17886</name>
</gene>
<dbReference type="Gene3D" id="2.60.120.470">
    <property type="entry name" value="PITH domain"/>
    <property type="match status" value="1"/>
</dbReference>
<dbReference type="InterPro" id="IPR008979">
    <property type="entry name" value="Galactose-bd-like_sf"/>
</dbReference>
<dbReference type="EMBL" id="KQ981055">
    <property type="protein sequence ID" value="KYN09993.1"/>
    <property type="molecule type" value="Genomic_DNA"/>
</dbReference>
<feature type="domain" description="PITH" evidence="2">
    <location>
        <begin position="10"/>
        <end position="181"/>
    </location>
</feature>
<dbReference type="Proteomes" id="UP000078492">
    <property type="component" value="Unassembled WGS sequence"/>
</dbReference>
<dbReference type="InterPro" id="IPR045099">
    <property type="entry name" value="PITH1-like"/>
</dbReference>
<dbReference type="GO" id="GO:0005737">
    <property type="term" value="C:cytoplasm"/>
    <property type="evidence" value="ECO:0007669"/>
    <property type="project" value="UniProtKB-ARBA"/>
</dbReference>
<proteinExistence type="inferred from homology"/>
<dbReference type="PANTHER" id="PTHR12175">
    <property type="entry name" value="AD039 HT014 THIOREDOXIN FAMILY TRP26"/>
    <property type="match status" value="1"/>
</dbReference>
<evidence type="ECO:0000313" key="3">
    <source>
        <dbReference type="EMBL" id="KYN09993.1"/>
    </source>
</evidence>
<name>A0A151IT49_9HYME</name>
<accession>A0A151IT49</accession>
<reference evidence="3 4" key="1">
    <citation type="submission" date="2015-09" db="EMBL/GenBank/DDBJ databases">
        <title>Trachymyrmex cornetzi WGS genome.</title>
        <authorList>
            <person name="Nygaard S."/>
            <person name="Hu H."/>
            <person name="Boomsma J."/>
            <person name="Zhang G."/>
        </authorList>
    </citation>
    <scope>NUCLEOTIDE SEQUENCE [LARGE SCALE GENOMIC DNA]</scope>
    <source>
        <strain evidence="3">Tcor2-1</strain>
        <tissue evidence="3">Whole body</tissue>
    </source>
</reference>
<dbReference type="InterPro" id="IPR037047">
    <property type="entry name" value="PITH_dom_sf"/>
</dbReference>
<dbReference type="Pfam" id="PF06201">
    <property type="entry name" value="PITH"/>
    <property type="match status" value="1"/>
</dbReference>
<dbReference type="KEGG" id="tcz:108769334"/>
<comment type="similarity">
    <text evidence="1">Belongs to the PITHD1 family.</text>
</comment>
<evidence type="ECO:0000259" key="2">
    <source>
        <dbReference type="PROSITE" id="PS51532"/>
    </source>
</evidence>
<dbReference type="GO" id="GO:0005634">
    <property type="term" value="C:nucleus"/>
    <property type="evidence" value="ECO:0007669"/>
    <property type="project" value="TreeGrafter"/>
</dbReference>
<organism evidence="3 4">
    <name type="scientific">Trachymyrmex cornetzi</name>
    <dbReference type="NCBI Taxonomy" id="471704"/>
    <lineage>
        <taxon>Eukaryota</taxon>
        <taxon>Metazoa</taxon>
        <taxon>Ecdysozoa</taxon>
        <taxon>Arthropoda</taxon>
        <taxon>Hexapoda</taxon>
        <taxon>Insecta</taxon>
        <taxon>Pterygota</taxon>
        <taxon>Neoptera</taxon>
        <taxon>Endopterygota</taxon>
        <taxon>Hymenoptera</taxon>
        <taxon>Apocrita</taxon>
        <taxon>Aculeata</taxon>
        <taxon>Formicoidea</taxon>
        <taxon>Formicidae</taxon>
        <taxon>Myrmicinae</taxon>
        <taxon>Trachymyrmex</taxon>
    </lineage>
</organism>
<protein>
    <recommendedName>
        <fullName evidence="2">PITH domain-containing protein</fullName>
    </recommendedName>
</protein>
<dbReference type="PROSITE" id="PS51532">
    <property type="entry name" value="PITH"/>
    <property type="match status" value="1"/>
</dbReference>
<dbReference type="PANTHER" id="PTHR12175:SF1">
    <property type="entry name" value="PITH DOMAIN-CONTAINING PROTEIN 1"/>
    <property type="match status" value="1"/>
</dbReference>
<dbReference type="SUPFAM" id="SSF49785">
    <property type="entry name" value="Galactose-binding domain-like"/>
    <property type="match status" value="1"/>
</dbReference>